<feature type="region of interest" description="Disordered" evidence="1">
    <location>
        <begin position="357"/>
        <end position="389"/>
    </location>
</feature>
<dbReference type="InterPro" id="IPR008011">
    <property type="entry name" value="Complex1_LYR_dom"/>
</dbReference>
<sequence length="389" mass="44176">MPLAKGPAQPRSALHVYRHLLREASYLPPVCRAQIEPRIRHRFRKHRNDPAPGLRVQAARHEFRNLRAANLGSLDRMYRVMLLTFGRSGWRRRALFTDMRQVEQPATSDVLEQALQDSTSRGDWLGQWDTRKILLFLKSQASHSPRNSPWPKVTSTKLDPASVIPETNIWGKPFHEKVTRTKEMAWWKRCAYRILPPLPRSEWELLKQLALGKAGPEWDVPSRRTPNASGTPATIKAPAAEGALPADAWDWEKYAIMPIRDIERHKSRRLRVYSGTSLEQADSSLGGPAIGVHKYTPRFWRRLYASVWQMTPMMEKTPDGSKGGWNITWGGTHLELAPATSAHSELFEGVDGSTGFLLEGSSRKPQKRGRGKNLDGELKKTRGRAPRPT</sequence>
<feature type="domain" description="Complex 1 LYR protein" evidence="2">
    <location>
        <begin position="12"/>
        <end position="49"/>
    </location>
</feature>
<evidence type="ECO:0000256" key="1">
    <source>
        <dbReference type="SAM" id="MobiDB-lite"/>
    </source>
</evidence>
<evidence type="ECO:0000313" key="3">
    <source>
        <dbReference type="EMBL" id="EPE03820.1"/>
    </source>
</evidence>
<reference evidence="3 4" key="1">
    <citation type="journal article" date="2013" name="BMC Genomics">
        <title>The genome and transcriptome of the pine saprophyte Ophiostoma piceae, and a comparison with the bark beetle-associated pine pathogen Grosmannia clavigera.</title>
        <authorList>
            <person name="Haridas S."/>
            <person name="Wang Y."/>
            <person name="Lim L."/>
            <person name="Massoumi Alamouti S."/>
            <person name="Jackman S."/>
            <person name="Docking R."/>
            <person name="Robertson G."/>
            <person name="Birol I."/>
            <person name="Bohlmann J."/>
            <person name="Breuil C."/>
        </authorList>
    </citation>
    <scope>NUCLEOTIDE SEQUENCE [LARGE SCALE GENOMIC DNA]</scope>
    <source>
        <strain evidence="3 4">UAMH 11346</strain>
    </source>
</reference>
<protein>
    <recommendedName>
        <fullName evidence="2">Complex 1 LYR protein domain-containing protein</fullName>
    </recommendedName>
</protein>
<dbReference type="OrthoDB" id="5521299at2759"/>
<gene>
    <name evidence="3" type="ORF">F503_01710</name>
</gene>
<evidence type="ECO:0000259" key="2">
    <source>
        <dbReference type="Pfam" id="PF05347"/>
    </source>
</evidence>
<dbReference type="InterPro" id="IPR046896">
    <property type="entry name" value="Cup1-like_N"/>
</dbReference>
<dbReference type="AlphaFoldDB" id="S3CT06"/>
<evidence type="ECO:0000313" key="4">
    <source>
        <dbReference type="Proteomes" id="UP000016923"/>
    </source>
</evidence>
<accession>S3CT06</accession>
<dbReference type="CDD" id="cd20273">
    <property type="entry name" value="Complex1_LYR_unchar"/>
    <property type="match status" value="1"/>
</dbReference>
<proteinExistence type="predicted"/>
<dbReference type="Proteomes" id="UP000016923">
    <property type="component" value="Unassembled WGS sequence"/>
</dbReference>
<keyword evidence="4" id="KW-1185">Reference proteome</keyword>
<name>S3CT06_OPHP1</name>
<dbReference type="OMA" id="QWRHLFR"/>
<dbReference type="HOGENOM" id="CLU_037437_0_0_1"/>
<dbReference type="EMBL" id="KE148164">
    <property type="protein sequence ID" value="EPE03820.1"/>
    <property type="molecule type" value="Genomic_DNA"/>
</dbReference>
<dbReference type="Pfam" id="PF05347">
    <property type="entry name" value="Complex1_LYR"/>
    <property type="match status" value="1"/>
</dbReference>
<dbReference type="VEuPathDB" id="FungiDB:F503_01710"/>
<organism evidence="3 4">
    <name type="scientific">Ophiostoma piceae (strain UAMH 11346)</name>
    <name type="common">Sap stain fungus</name>
    <dbReference type="NCBI Taxonomy" id="1262450"/>
    <lineage>
        <taxon>Eukaryota</taxon>
        <taxon>Fungi</taxon>
        <taxon>Dikarya</taxon>
        <taxon>Ascomycota</taxon>
        <taxon>Pezizomycotina</taxon>
        <taxon>Sordariomycetes</taxon>
        <taxon>Sordariomycetidae</taxon>
        <taxon>Ophiostomatales</taxon>
        <taxon>Ophiostomataceae</taxon>
        <taxon>Ophiostoma</taxon>
    </lineage>
</organism>
<dbReference type="eggNOG" id="ENOG502S9TZ">
    <property type="taxonomic scope" value="Eukaryota"/>
</dbReference>